<organism evidence="3 4">
    <name type="scientific">Chryseobacterium lactis</name>
    <dbReference type="NCBI Taxonomy" id="1241981"/>
    <lineage>
        <taxon>Bacteria</taxon>
        <taxon>Pseudomonadati</taxon>
        <taxon>Bacteroidota</taxon>
        <taxon>Flavobacteriia</taxon>
        <taxon>Flavobacteriales</taxon>
        <taxon>Weeksellaceae</taxon>
        <taxon>Chryseobacterium group</taxon>
        <taxon>Chryseobacterium</taxon>
    </lineage>
</organism>
<keyword evidence="5" id="KW-1185">Reference proteome</keyword>
<gene>
    <name evidence="3" type="ORF">C1637_21035</name>
    <name evidence="2" type="ORF">EG342_16825</name>
</gene>
<evidence type="ECO:0000313" key="5">
    <source>
        <dbReference type="Proteomes" id="UP000279972"/>
    </source>
</evidence>
<protein>
    <submittedName>
        <fullName evidence="3">Uncharacterized protein</fullName>
    </submittedName>
</protein>
<evidence type="ECO:0000256" key="1">
    <source>
        <dbReference type="SAM" id="Phobius"/>
    </source>
</evidence>
<dbReference type="OrthoDB" id="1264341at2"/>
<keyword evidence="1" id="KW-1133">Transmembrane helix</keyword>
<dbReference type="RefSeq" id="WP_103293623.1">
    <property type="nucleotide sequence ID" value="NZ_CP033924.1"/>
</dbReference>
<dbReference type="KEGG" id="clac:EG342_16825"/>
<dbReference type="EMBL" id="CP033924">
    <property type="protein sequence ID" value="AZA83442.1"/>
    <property type="molecule type" value="Genomic_DNA"/>
</dbReference>
<accession>A0A3G6RPL6</accession>
<dbReference type="EMBL" id="PPEH01000011">
    <property type="protein sequence ID" value="PNW11597.1"/>
    <property type="molecule type" value="Genomic_DNA"/>
</dbReference>
<name>A0A3G6RPL6_CHRLC</name>
<dbReference type="Proteomes" id="UP000236262">
    <property type="component" value="Unassembled WGS sequence"/>
</dbReference>
<proteinExistence type="predicted"/>
<reference evidence="2 5" key="2">
    <citation type="submission" date="2018-11" db="EMBL/GenBank/DDBJ databases">
        <title>Proposal to divide the Flavobacteriaceae and reorganize its genera based on Amino Acid Identity values calculated from whole genome sequences.</title>
        <authorList>
            <person name="Nicholson A.C."/>
            <person name="Gulvik C.A."/>
            <person name="Whitney A.M."/>
            <person name="Humrighouse B.W."/>
            <person name="Bell M."/>
            <person name="Holmes B."/>
            <person name="Steigerwalt A.G."/>
            <person name="Villarma A."/>
            <person name="Sheth M."/>
            <person name="Batra D."/>
            <person name="Pryor J."/>
            <person name="Bernardet J.-F."/>
            <person name="Hugo C."/>
            <person name="Kampfer P."/>
            <person name="Newman J."/>
            <person name="McQuiston J.R."/>
        </authorList>
    </citation>
    <scope>NUCLEOTIDE SEQUENCE [LARGE SCALE GENOMIC DNA]</scope>
    <source>
        <strain evidence="2 5">KC_1864</strain>
    </source>
</reference>
<dbReference type="AlphaFoldDB" id="A0A3G6RPL6"/>
<sequence>MIEHLSVLPDIYKGVFTGVVGAVISGIVVYLNEKSKRRALLNDNKRLVEETEKIKADFNRKLEGLKRDYELDISKRKYRYESKKASYIGFFQKLDQLNAEMTVKSVAKMQEMTQKFTESCLYAQSDEENNEGILQYQLATQSILMESQQDINKLKHETSEIKLHASSQIIDGLNKLEYVYERIIQEGNLLIQKMPTIILSGDSNLMTLNQQDLIKQAAEAEIIKENLIKNMRQELDEI</sequence>
<keyword evidence="1" id="KW-0812">Transmembrane</keyword>
<evidence type="ECO:0000313" key="4">
    <source>
        <dbReference type="Proteomes" id="UP000236262"/>
    </source>
</evidence>
<dbReference type="Proteomes" id="UP000279972">
    <property type="component" value="Chromosome"/>
</dbReference>
<keyword evidence="1" id="KW-0472">Membrane</keyword>
<evidence type="ECO:0000313" key="2">
    <source>
        <dbReference type="EMBL" id="AZA83442.1"/>
    </source>
</evidence>
<feature type="transmembrane region" description="Helical" evidence="1">
    <location>
        <begin position="12"/>
        <end position="31"/>
    </location>
</feature>
<evidence type="ECO:0000313" key="3">
    <source>
        <dbReference type="EMBL" id="PNW11597.1"/>
    </source>
</evidence>
<reference evidence="3 4" key="1">
    <citation type="submission" date="2018-01" db="EMBL/GenBank/DDBJ databases">
        <title>Draft genome sequences of Chryseobacterium lactis NCTC11390, Chryseobacterium oncorhynchi 701B-08, and Chryseobacterium viscerum 687B-08.</title>
        <authorList>
            <person name="Jeong J.-J."/>
            <person name="Lee Y.J."/>
            <person name="Park B."/>
            <person name="Choi I.-G."/>
            <person name="Kim K.D."/>
        </authorList>
    </citation>
    <scope>NUCLEOTIDE SEQUENCE [LARGE SCALE GENOMIC DNA]</scope>
    <source>
        <strain evidence="3 4">NCTC11390</strain>
    </source>
</reference>